<organism evidence="9 10">
    <name type="scientific">Lithospermum erythrorhizon</name>
    <name type="common">Purple gromwell</name>
    <name type="synonym">Lithospermum officinale var. erythrorhizon</name>
    <dbReference type="NCBI Taxonomy" id="34254"/>
    <lineage>
        <taxon>Eukaryota</taxon>
        <taxon>Viridiplantae</taxon>
        <taxon>Streptophyta</taxon>
        <taxon>Embryophyta</taxon>
        <taxon>Tracheophyta</taxon>
        <taxon>Spermatophyta</taxon>
        <taxon>Magnoliopsida</taxon>
        <taxon>eudicotyledons</taxon>
        <taxon>Gunneridae</taxon>
        <taxon>Pentapetalae</taxon>
        <taxon>asterids</taxon>
        <taxon>lamiids</taxon>
        <taxon>Boraginales</taxon>
        <taxon>Boraginaceae</taxon>
        <taxon>Boraginoideae</taxon>
        <taxon>Lithospermeae</taxon>
        <taxon>Lithospermum</taxon>
    </lineage>
</organism>
<evidence type="ECO:0000256" key="5">
    <source>
        <dbReference type="ARBA" id="ARBA00023136"/>
    </source>
</evidence>
<evidence type="ECO:0000256" key="2">
    <source>
        <dbReference type="ARBA" id="ARBA00022692"/>
    </source>
</evidence>
<dbReference type="GO" id="GO:0005789">
    <property type="term" value="C:endoplasmic reticulum membrane"/>
    <property type="evidence" value="ECO:0007669"/>
    <property type="project" value="UniProtKB-SubCell"/>
</dbReference>
<evidence type="ECO:0000313" key="9">
    <source>
        <dbReference type="EMBL" id="GAA0166204.1"/>
    </source>
</evidence>
<dbReference type="Proteomes" id="UP001454036">
    <property type="component" value="Unassembled WGS sequence"/>
</dbReference>
<evidence type="ECO:0000256" key="4">
    <source>
        <dbReference type="ARBA" id="ARBA00022989"/>
    </source>
</evidence>
<comment type="caution">
    <text evidence="9">The sequence shown here is derived from an EMBL/GenBank/DDBJ whole genome shotgun (WGS) entry which is preliminary data.</text>
</comment>
<feature type="transmembrane region" description="Helical" evidence="6">
    <location>
        <begin position="242"/>
        <end position="264"/>
    </location>
</feature>
<sequence length="413" mass="46360">MMEIITTPSDPKNLSKSSSRISKTDLNIPNLSLEILQSKQVSSPYSAPIRELLLHSPSPLRKSRTRLAEKLEFGDDGGDINNGVRKRYKPRNVGSPRGVRRSRKRVDQDLREERDFVVGEEIAKPRKKRQSGRSKKDKHGLEGSSIPSKANDDEGCNLERIGKVVNDLIMWKDVSKSSLWFGFGSICFLSSCFAKGVKFSIFSMVSQLGLLLLVVSFFSNSVRQRENTSPSTRKLKLTEDDIVKLGRLILPAANLSISSMAKLFSGEPTMTLKVAPLLVLGAEYGHWFTLWRLFALCFFFSFTVPRIYSGYSAQIRKKVDYLKSHTMETWEACSHKKLVGGSIVTAFWNLTSLKTRILAAFICLVLVKCQRQQSGVNVAEQPAAEQQEEQELATETEQGHQQQDEKALVVVDP</sequence>
<gene>
    <name evidence="9" type="ORF">LIER_21414</name>
</gene>
<comment type="subcellular location">
    <subcellularLocation>
        <location evidence="1 6">Endoplasmic reticulum membrane</location>
        <topology evidence="1 6">Multi-pass membrane protein</topology>
    </subcellularLocation>
</comment>
<evidence type="ECO:0000256" key="1">
    <source>
        <dbReference type="ARBA" id="ARBA00004477"/>
    </source>
</evidence>
<feature type="region of interest" description="Disordered" evidence="7">
    <location>
        <begin position="73"/>
        <end position="106"/>
    </location>
</feature>
<evidence type="ECO:0000259" key="8">
    <source>
        <dbReference type="PROSITE" id="PS50845"/>
    </source>
</evidence>
<accession>A0AAV3QQ47</accession>
<dbReference type="PANTHER" id="PTHR46626:SF2">
    <property type="entry name" value="RETICULON-LIKE PROTEIN B17"/>
    <property type="match status" value="1"/>
</dbReference>
<feature type="transmembrane region" description="Helical" evidence="6">
    <location>
        <begin position="202"/>
        <end position="222"/>
    </location>
</feature>
<evidence type="ECO:0000313" key="10">
    <source>
        <dbReference type="Proteomes" id="UP001454036"/>
    </source>
</evidence>
<name>A0AAV3QQ47_LITER</name>
<dbReference type="AlphaFoldDB" id="A0AAV3QQ47"/>
<keyword evidence="2 6" id="KW-0812">Transmembrane</keyword>
<evidence type="ECO:0000256" key="7">
    <source>
        <dbReference type="SAM" id="MobiDB-lite"/>
    </source>
</evidence>
<dbReference type="PANTHER" id="PTHR46626">
    <property type="entry name" value="RETICULON-LIKE PROTEIN B17"/>
    <property type="match status" value="1"/>
</dbReference>
<evidence type="ECO:0000256" key="3">
    <source>
        <dbReference type="ARBA" id="ARBA00022824"/>
    </source>
</evidence>
<feature type="compositionally biased region" description="Basic residues" evidence="7">
    <location>
        <begin position="125"/>
        <end position="138"/>
    </location>
</feature>
<feature type="region of interest" description="Disordered" evidence="7">
    <location>
        <begin position="121"/>
        <end position="153"/>
    </location>
</feature>
<dbReference type="EMBL" id="BAABME010005645">
    <property type="protein sequence ID" value="GAA0166204.1"/>
    <property type="molecule type" value="Genomic_DNA"/>
</dbReference>
<keyword evidence="4 6" id="KW-1133">Transmembrane helix</keyword>
<proteinExistence type="predicted"/>
<evidence type="ECO:0000256" key="6">
    <source>
        <dbReference type="RuleBase" id="RU363132"/>
    </source>
</evidence>
<feature type="region of interest" description="Disordered" evidence="7">
    <location>
        <begin position="1"/>
        <end position="21"/>
    </location>
</feature>
<dbReference type="InterPro" id="IPR003388">
    <property type="entry name" value="Reticulon"/>
</dbReference>
<keyword evidence="10" id="KW-1185">Reference proteome</keyword>
<feature type="transmembrane region" description="Helical" evidence="6">
    <location>
        <begin position="284"/>
        <end position="308"/>
    </location>
</feature>
<dbReference type="PROSITE" id="PS50845">
    <property type="entry name" value="RETICULON"/>
    <property type="match status" value="1"/>
</dbReference>
<dbReference type="InterPro" id="IPR044647">
    <property type="entry name" value="RTNLB17/18/21"/>
</dbReference>
<keyword evidence="3 6" id="KW-0256">Endoplasmic reticulum</keyword>
<dbReference type="Pfam" id="PF02453">
    <property type="entry name" value="Reticulon"/>
    <property type="match status" value="1"/>
</dbReference>
<keyword evidence="5 6" id="KW-0472">Membrane</keyword>
<feature type="region of interest" description="Disordered" evidence="7">
    <location>
        <begin position="380"/>
        <end position="413"/>
    </location>
</feature>
<protein>
    <recommendedName>
        <fullName evidence="6">Reticulon-like protein</fullName>
    </recommendedName>
</protein>
<reference evidence="9 10" key="1">
    <citation type="submission" date="2024-01" db="EMBL/GenBank/DDBJ databases">
        <title>The complete chloroplast genome sequence of Lithospermum erythrorhizon: insights into the phylogenetic relationship among Boraginaceae species and the maternal lineages of purple gromwells.</title>
        <authorList>
            <person name="Okada T."/>
            <person name="Watanabe K."/>
        </authorList>
    </citation>
    <scope>NUCLEOTIDE SEQUENCE [LARGE SCALE GENOMIC DNA]</scope>
</reference>
<feature type="domain" description="Reticulon" evidence="8">
    <location>
        <begin position="165"/>
        <end position="326"/>
    </location>
</feature>